<accession>A0A6A4KRW1</accession>
<proteinExistence type="predicted"/>
<evidence type="ECO:0000256" key="1">
    <source>
        <dbReference type="SAM" id="MobiDB-lite"/>
    </source>
</evidence>
<feature type="non-terminal residue" evidence="2">
    <location>
        <position position="1"/>
    </location>
</feature>
<gene>
    <name evidence="2" type="ORF">C3L33_22594</name>
</gene>
<dbReference type="AlphaFoldDB" id="A0A6A4KRW1"/>
<sequence length="124" mass="14261">MSLNCLRCHNLGRTVSEKEHIEGYGDKKPHFKSRWPKVDKVDRSWSGNLVPRPYEKIRREPTSNTMASHGKIAAESGGGHWSTTHRSGPIRLDNGPRLARSCGMRRDWSFEDLRQRVDEKIQGH</sequence>
<protein>
    <submittedName>
        <fullName evidence="2">Uncharacterized protein</fullName>
    </submittedName>
</protein>
<comment type="caution">
    <text evidence="2">The sequence shown here is derived from an EMBL/GenBank/DDBJ whole genome shotgun (WGS) entry which is preliminary data.</text>
</comment>
<reference evidence="2" key="1">
    <citation type="journal article" date="2019" name="Genome Biol. Evol.">
        <title>The Rhododendron genome and chromosomal organization provide insight into shared whole-genome duplications across the heath family (Ericaceae).</title>
        <authorList>
            <person name="Soza V.L."/>
            <person name="Lindsley D."/>
            <person name="Waalkes A."/>
            <person name="Ramage E."/>
            <person name="Patwardhan R.P."/>
            <person name="Burton J.N."/>
            <person name="Adey A."/>
            <person name="Kumar A."/>
            <person name="Qiu R."/>
            <person name="Shendure J."/>
            <person name="Hall B."/>
        </authorList>
    </citation>
    <scope>NUCLEOTIDE SEQUENCE</scope>
    <source>
        <strain evidence="2">RSF 1966-606</strain>
    </source>
</reference>
<evidence type="ECO:0000313" key="2">
    <source>
        <dbReference type="EMBL" id="KAE9445508.1"/>
    </source>
</evidence>
<feature type="region of interest" description="Disordered" evidence="1">
    <location>
        <begin position="56"/>
        <end position="97"/>
    </location>
</feature>
<organism evidence="2">
    <name type="scientific">Rhododendron williamsianum</name>
    <dbReference type="NCBI Taxonomy" id="262921"/>
    <lineage>
        <taxon>Eukaryota</taxon>
        <taxon>Viridiplantae</taxon>
        <taxon>Streptophyta</taxon>
        <taxon>Embryophyta</taxon>
        <taxon>Tracheophyta</taxon>
        <taxon>Spermatophyta</taxon>
        <taxon>Magnoliopsida</taxon>
        <taxon>eudicotyledons</taxon>
        <taxon>Gunneridae</taxon>
        <taxon>Pentapetalae</taxon>
        <taxon>asterids</taxon>
        <taxon>Ericales</taxon>
        <taxon>Ericaceae</taxon>
        <taxon>Ericoideae</taxon>
        <taxon>Rhodoreae</taxon>
        <taxon>Rhododendron</taxon>
    </lineage>
</organism>
<dbReference type="PANTHER" id="PTHR36019:SF3">
    <property type="entry name" value="PLANT_PROTEIN"/>
    <property type="match status" value="1"/>
</dbReference>
<dbReference type="EMBL" id="QEFC01004115">
    <property type="protein sequence ID" value="KAE9445508.1"/>
    <property type="molecule type" value="Genomic_DNA"/>
</dbReference>
<dbReference type="PANTHER" id="PTHR36019">
    <property type="entry name" value="PLANT/PROTEIN"/>
    <property type="match status" value="1"/>
</dbReference>
<dbReference type="OrthoDB" id="1847777at2759"/>
<name>A0A6A4KRW1_9ERIC</name>